<keyword evidence="12 15" id="KW-1133">Transmembrane helix</keyword>
<keyword evidence="13" id="KW-0406">Ion transport</keyword>
<sequence>MASSSQCYHCGLPNDSKQIFETQILGDTRQLCCPGCLAVAQAIVDNGLEDYYQFRTEPANKSDDSILSTLDELAVYNDPALQEDFVFDEGHYKQIQLTLEGITCAACGWLIEKQLSKVKGIKQVAVNVQERRALVTWLDEDIKLSQIMAGLKRIGYHASPFQADEHEASYKREEKAFLKKLGLAGIMTMQVMMLMAGLYFDWFGAIEQETRQYFYWVALTLTTPVVLYSGSNFYLGAIKALSAKTVNMDVPVTLAVFGTYIAGLRATLLETGEVFFESICMFIFLLLLSRFFEHRSRHKAAQISANMTQYIPVSATKVNADGTFSNCLAKQLRPEDIVFVKAGETIPVDGIVLEGTASVDESMLTGEFNPVNKRPTASVYGGTVAQDGALTIKVTQSLKHALVNQIVRLQASAMASKPKAALLADKFSRYFVSAVLVISAATYGFWTFVGNEDAFWITISVLVATCPCALGLATPSALTCAVAKLNKQGILLKRADALEQLNDIDTIALDKTGTLTQGKFSIQTAWFAEGVDKTTAMDIAVALEARSEHPIQQAFTGKIKHKVSDFEVTPGGGISGNVNGSAFSMGSASYCGVSLPANLPFVANVLLVSGKTLIAAFLVSDKLRDDTQATLDMLSQYQLMVLSGDTQENVNNIVNTLPIQRALGGLSPEQKFEEVQKLQQQNKKVLMMGDGINDAPVLASADVAVAVGNATDVAKTAADVILLGDSLLSVPQLLNVALSVKRKIRQNIAWSVGYNILILPFAIAGVLSPWMAVVGMSLSSIIVVTNSTRLLSK</sequence>
<evidence type="ECO:0000256" key="1">
    <source>
        <dbReference type="ARBA" id="ARBA00004651"/>
    </source>
</evidence>
<keyword evidence="7 15" id="KW-0479">Metal-binding</keyword>
<dbReference type="KEGG" id="aal:EP13_10185"/>
<dbReference type="InterPro" id="IPR059000">
    <property type="entry name" value="ATPase_P-type_domA"/>
</dbReference>
<evidence type="ECO:0000256" key="14">
    <source>
        <dbReference type="ARBA" id="ARBA00023136"/>
    </source>
</evidence>
<dbReference type="SUPFAM" id="SSF81653">
    <property type="entry name" value="Calcium ATPase, transduction domain A"/>
    <property type="match status" value="1"/>
</dbReference>
<keyword evidence="10" id="KW-0460">Magnesium</keyword>
<dbReference type="InterPro" id="IPR018303">
    <property type="entry name" value="ATPase_P-typ_P_site"/>
</dbReference>
<feature type="transmembrane region" description="Helical" evidence="15">
    <location>
        <begin position="181"/>
        <end position="202"/>
    </location>
</feature>
<comment type="subcellular location">
    <subcellularLocation>
        <location evidence="1">Cell membrane</location>
        <topology evidence="1">Multi-pass membrane protein</topology>
    </subcellularLocation>
</comment>
<dbReference type="PROSITE" id="PS50846">
    <property type="entry name" value="HMA_2"/>
    <property type="match status" value="1"/>
</dbReference>
<dbReference type="PRINTS" id="PR00119">
    <property type="entry name" value="CATATPASE"/>
</dbReference>
<dbReference type="PANTHER" id="PTHR43520:SF5">
    <property type="entry name" value="CATION-TRANSPORTING P-TYPE ATPASE-RELATED"/>
    <property type="match status" value="1"/>
</dbReference>
<accession>A0A075NWK6</accession>
<feature type="transmembrane region" description="Helical" evidence="15">
    <location>
        <begin position="455"/>
        <end position="483"/>
    </location>
</feature>
<dbReference type="Pfam" id="PF12156">
    <property type="entry name" value="ATPase-cat_bd"/>
    <property type="match status" value="1"/>
</dbReference>
<keyword evidence="18" id="KW-1185">Reference proteome</keyword>
<feature type="transmembrane region" description="Helical" evidence="15">
    <location>
        <begin position="250"/>
        <end position="268"/>
    </location>
</feature>
<keyword evidence="11" id="KW-1278">Translocase</keyword>
<evidence type="ECO:0000256" key="2">
    <source>
        <dbReference type="ARBA" id="ARBA00006024"/>
    </source>
</evidence>
<dbReference type="GO" id="GO:0005507">
    <property type="term" value="F:copper ion binding"/>
    <property type="evidence" value="ECO:0007669"/>
    <property type="project" value="TreeGrafter"/>
</dbReference>
<evidence type="ECO:0000313" key="17">
    <source>
        <dbReference type="EMBL" id="AIF99019.1"/>
    </source>
</evidence>
<dbReference type="EMBL" id="CP008849">
    <property type="protein sequence ID" value="AIF99019.1"/>
    <property type="molecule type" value="Genomic_DNA"/>
</dbReference>
<proteinExistence type="inferred from homology"/>
<evidence type="ECO:0000256" key="4">
    <source>
        <dbReference type="ARBA" id="ARBA00022475"/>
    </source>
</evidence>
<dbReference type="eggNOG" id="COG2217">
    <property type="taxonomic scope" value="Bacteria"/>
</dbReference>
<dbReference type="SUPFAM" id="SSF81665">
    <property type="entry name" value="Calcium ATPase, transmembrane domain M"/>
    <property type="match status" value="1"/>
</dbReference>
<dbReference type="GO" id="GO:0005886">
    <property type="term" value="C:plasma membrane"/>
    <property type="evidence" value="ECO:0007669"/>
    <property type="project" value="UniProtKB-SubCell"/>
</dbReference>
<dbReference type="GeneID" id="78255274"/>
<dbReference type="CDD" id="cd00371">
    <property type="entry name" value="HMA"/>
    <property type="match status" value="1"/>
</dbReference>
<dbReference type="eggNOG" id="COG2608">
    <property type="taxonomic scope" value="Bacteria"/>
</dbReference>
<evidence type="ECO:0000256" key="5">
    <source>
        <dbReference type="ARBA" id="ARBA00022553"/>
    </source>
</evidence>
<evidence type="ECO:0000256" key="8">
    <source>
        <dbReference type="ARBA" id="ARBA00022741"/>
    </source>
</evidence>
<keyword evidence="8 15" id="KW-0547">Nucleotide-binding</keyword>
<evidence type="ECO:0000256" key="11">
    <source>
        <dbReference type="ARBA" id="ARBA00022967"/>
    </source>
</evidence>
<dbReference type="InterPro" id="IPR027256">
    <property type="entry name" value="P-typ_ATPase_IB"/>
</dbReference>
<dbReference type="PANTHER" id="PTHR43520">
    <property type="entry name" value="ATP7, ISOFORM B"/>
    <property type="match status" value="1"/>
</dbReference>
<evidence type="ECO:0000256" key="15">
    <source>
        <dbReference type="RuleBase" id="RU362081"/>
    </source>
</evidence>
<dbReference type="Proteomes" id="UP000056090">
    <property type="component" value="Chromosome"/>
</dbReference>
<dbReference type="Pfam" id="PF00122">
    <property type="entry name" value="E1-E2_ATPase"/>
    <property type="match status" value="1"/>
</dbReference>
<dbReference type="InterPro" id="IPR001757">
    <property type="entry name" value="P_typ_ATPase"/>
</dbReference>
<comment type="similarity">
    <text evidence="2 15">Belongs to the cation transport ATPase (P-type) (TC 3.A.3) family. Type IB subfamily.</text>
</comment>
<dbReference type="RefSeq" id="WP_044057162.1">
    <property type="nucleotide sequence ID" value="NZ_CBCSKJ010000001.1"/>
</dbReference>
<keyword evidence="6 15" id="KW-0812">Transmembrane</keyword>
<dbReference type="Gene3D" id="3.40.1110.10">
    <property type="entry name" value="Calcium-transporting ATPase, cytoplasmic domain N"/>
    <property type="match status" value="1"/>
</dbReference>
<evidence type="ECO:0000256" key="7">
    <source>
        <dbReference type="ARBA" id="ARBA00022723"/>
    </source>
</evidence>
<evidence type="ECO:0000256" key="6">
    <source>
        <dbReference type="ARBA" id="ARBA00022692"/>
    </source>
</evidence>
<dbReference type="Gene3D" id="3.40.50.1000">
    <property type="entry name" value="HAD superfamily/HAD-like"/>
    <property type="match status" value="1"/>
</dbReference>
<feature type="transmembrane region" description="Helical" evidence="15">
    <location>
        <begin position="748"/>
        <end position="767"/>
    </location>
</feature>
<dbReference type="InterPro" id="IPR023298">
    <property type="entry name" value="ATPase_P-typ_TM_dom_sf"/>
</dbReference>
<dbReference type="Pfam" id="PF00702">
    <property type="entry name" value="Hydrolase"/>
    <property type="match status" value="1"/>
</dbReference>
<dbReference type="Gene3D" id="3.30.70.100">
    <property type="match status" value="1"/>
</dbReference>
<dbReference type="NCBIfam" id="TIGR01494">
    <property type="entry name" value="ATPase_P-type"/>
    <property type="match status" value="1"/>
</dbReference>
<dbReference type="GO" id="GO:0016887">
    <property type="term" value="F:ATP hydrolysis activity"/>
    <property type="evidence" value="ECO:0007669"/>
    <property type="project" value="InterPro"/>
</dbReference>
<evidence type="ECO:0000259" key="16">
    <source>
        <dbReference type="PROSITE" id="PS50846"/>
    </source>
</evidence>
<dbReference type="InterPro" id="IPR017969">
    <property type="entry name" value="Heavy-metal-associated_CS"/>
</dbReference>
<organism evidence="17 18">
    <name type="scientific">Alteromonas australica</name>
    <dbReference type="NCBI Taxonomy" id="589873"/>
    <lineage>
        <taxon>Bacteria</taxon>
        <taxon>Pseudomonadati</taxon>
        <taxon>Pseudomonadota</taxon>
        <taxon>Gammaproteobacteria</taxon>
        <taxon>Alteromonadales</taxon>
        <taxon>Alteromonadaceae</taxon>
        <taxon>Alteromonas/Salinimonas group</taxon>
        <taxon>Alteromonas</taxon>
    </lineage>
</organism>
<reference evidence="17 18" key="1">
    <citation type="submission" date="2014-06" db="EMBL/GenBank/DDBJ databases">
        <title>Genomes of Alteromonas australica, a world apart.</title>
        <authorList>
            <person name="Gonzaga A."/>
            <person name="Lopez-Perez M."/>
            <person name="Rodriguez-Valera F."/>
        </authorList>
    </citation>
    <scope>NUCLEOTIDE SEQUENCE [LARGE SCALE GENOMIC DNA]</scope>
    <source>
        <strain evidence="17 18">H 17</strain>
    </source>
</reference>
<keyword evidence="5" id="KW-0597">Phosphoprotein</keyword>
<feature type="transmembrane region" description="Helical" evidence="15">
    <location>
        <begin position="274"/>
        <end position="292"/>
    </location>
</feature>
<feature type="transmembrane region" description="Helical" evidence="15">
    <location>
        <begin position="214"/>
        <end position="238"/>
    </location>
</feature>
<dbReference type="InterPro" id="IPR008250">
    <property type="entry name" value="ATPase_P-typ_transduc_dom_A_sf"/>
</dbReference>
<dbReference type="SUPFAM" id="SSF56784">
    <property type="entry name" value="HAD-like"/>
    <property type="match status" value="1"/>
</dbReference>
<dbReference type="GO" id="GO:0043682">
    <property type="term" value="F:P-type divalent copper transporter activity"/>
    <property type="evidence" value="ECO:0007669"/>
    <property type="project" value="TreeGrafter"/>
</dbReference>
<dbReference type="NCBIfam" id="TIGR01512">
    <property type="entry name" value="ATPase-IB2_Cd"/>
    <property type="match status" value="1"/>
</dbReference>
<dbReference type="InterPro" id="IPR023214">
    <property type="entry name" value="HAD_sf"/>
</dbReference>
<dbReference type="CDD" id="cd02079">
    <property type="entry name" value="P-type_ATPase_HM"/>
    <property type="match status" value="1"/>
</dbReference>
<dbReference type="Pfam" id="PF00403">
    <property type="entry name" value="HMA"/>
    <property type="match status" value="1"/>
</dbReference>
<evidence type="ECO:0000256" key="9">
    <source>
        <dbReference type="ARBA" id="ARBA00022840"/>
    </source>
</evidence>
<dbReference type="InterPro" id="IPR023299">
    <property type="entry name" value="ATPase_P-typ_cyto_dom_N"/>
</dbReference>
<dbReference type="InterPro" id="IPR006121">
    <property type="entry name" value="HMA_dom"/>
</dbReference>
<dbReference type="NCBIfam" id="TIGR01511">
    <property type="entry name" value="ATPase-IB1_Cu"/>
    <property type="match status" value="1"/>
</dbReference>
<keyword evidence="9 15" id="KW-0067">ATP-binding</keyword>
<dbReference type="PRINTS" id="PR00120">
    <property type="entry name" value="HATPASE"/>
</dbReference>
<name>A0A075NWK6_9ALTE</name>
<dbReference type="Gene3D" id="1.20.1110.10">
    <property type="entry name" value="Calcium-transporting ATPase, transmembrane domain"/>
    <property type="match status" value="1"/>
</dbReference>
<feature type="transmembrane region" description="Helical" evidence="15">
    <location>
        <begin position="427"/>
        <end position="449"/>
    </location>
</feature>
<gene>
    <name evidence="17" type="ORF">EP13_10185</name>
</gene>
<evidence type="ECO:0000256" key="10">
    <source>
        <dbReference type="ARBA" id="ARBA00022842"/>
    </source>
</evidence>
<dbReference type="SUPFAM" id="SSF55008">
    <property type="entry name" value="HMA, heavy metal-associated domain"/>
    <property type="match status" value="1"/>
</dbReference>
<dbReference type="GO" id="GO:0005524">
    <property type="term" value="F:ATP binding"/>
    <property type="evidence" value="ECO:0007669"/>
    <property type="project" value="UniProtKB-UniRule"/>
</dbReference>
<dbReference type="NCBIfam" id="TIGR01525">
    <property type="entry name" value="ATPase-IB_hvy"/>
    <property type="match status" value="1"/>
</dbReference>
<dbReference type="PROSITE" id="PS01047">
    <property type="entry name" value="HMA_1"/>
    <property type="match status" value="1"/>
</dbReference>
<evidence type="ECO:0000256" key="3">
    <source>
        <dbReference type="ARBA" id="ARBA00022448"/>
    </source>
</evidence>
<evidence type="ECO:0000256" key="13">
    <source>
        <dbReference type="ARBA" id="ARBA00023065"/>
    </source>
</evidence>
<evidence type="ECO:0000256" key="12">
    <source>
        <dbReference type="ARBA" id="ARBA00022989"/>
    </source>
</evidence>
<dbReference type="AlphaFoldDB" id="A0A075NWK6"/>
<dbReference type="InterPro" id="IPR036412">
    <property type="entry name" value="HAD-like_sf"/>
</dbReference>
<feature type="domain" description="HMA" evidence="16">
    <location>
        <begin position="93"/>
        <end position="159"/>
    </location>
</feature>
<protein>
    <submittedName>
        <fullName evidence="17">ATPase P</fullName>
    </submittedName>
</protein>
<dbReference type="GO" id="GO:0055070">
    <property type="term" value="P:copper ion homeostasis"/>
    <property type="evidence" value="ECO:0007669"/>
    <property type="project" value="TreeGrafter"/>
</dbReference>
<keyword evidence="4 15" id="KW-1003">Cell membrane</keyword>
<evidence type="ECO:0000313" key="18">
    <source>
        <dbReference type="Proteomes" id="UP000056090"/>
    </source>
</evidence>
<keyword evidence="3" id="KW-0813">Transport</keyword>
<dbReference type="InterPro" id="IPR036163">
    <property type="entry name" value="HMA_dom_sf"/>
</dbReference>
<dbReference type="Gene3D" id="2.70.150.10">
    <property type="entry name" value="Calcium-transporting ATPase, cytoplasmic transduction domain A"/>
    <property type="match status" value="1"/>
</dbReference>
<dbReference type="PROSITE" id="PS00154">
    <property type="entry name" value="ATPASE_E1_E2"/>
    <property type="match status" value="1"/>
</dbReference>
<keyword evidence="14 15" id="KW-0472">Membrane</keyword>
<dbReference type="InterPro" id="IPR021993">
    <property type="entry name" value="ATPase-cat-bd"/>
</dbReference>